<dbReference type="PANTHER" id="PTHR42901">
    <property type="entry name" value="ALCOHOL DEHYDROGENASE"/>
    <property type="match status" value="1"/>
</dbReference>
<dbReference type="RefSeq" id="WP_380561623.1">
    <property type="nucleotide sequence ID" value="NZ_JBEUKS010000001.1"/>
</dbReference>
<sequence>MRPTEPTPTTGPTRTAIVTGAGRGFGRATAIALSRAGMQVVGVARDRTDLEKVHAELGDSFVPFVADATDPAIAEQLLTRYTPHLLVLNAGAVPYARPVQEYTWEDFSLHWQVDVQHAFHWTRLALTAPLPPGSTVLAVSSGAALRGSPVSGGYAGAKATIRFLASYAAEESQRAGLGLRFLSVLPPMTPGARVGDAGVAGYAARAGVTEAEFVQRLGPVPTPDQIGRTIADLALEPDLTHSSYQLTASGPVGLD</sequence>
<dbReference type="InterPro" id="IPR002347">
    <property type="entry name" value="SDR_fam"/>
</dbReference>
<accession>A0ABV6XES9</accession>
<evidence type="ECO:0000313" key="4">
    <source>
        <dbReference type="Proteomes" id="UP001592581"/>
    </source>
</evidence>
<dbReference type="Pfam" id="PF00106">
    <property type="entry name" value="adh_short"/>
    <property type="match status" value="1"/>
</dbReference>
<keyword evidence="4" id="KW-1185">Reference proteome</keyword>
<dbReference type="SUPFAM" id="SSF51735">
    <property type="entry name" value="NAD(P)-binding Rossmann-fold domains"/>
    <property type="match status" value="1"/>
</dbReference>
<dbReference type="Gene3D" id="3.40.50.720">
    <property type="entry name" value="NAD(P)-binding Rossmann-like Domain"/>
    <property type="match status" value="1"/>
</dbReference>
<evidence type="ECO:0000256" key="1">
    <source>
        <dbReference type="ARBA" id="ARBA00006484"/>
    </source>
</evidence>
<evidence type="ECO:0000256" key="2">
    <source>
        <dbReference type="ARBA" id="ARBA00023002"/>
    </source>
</evidence>
<comment type="similarity">
    <text evidence="1">Belongs to the short-chain dehydrogenases/reductases (SDR) family.</text>
</comment>
<protein>
    <submittedName>
        <fullName evidence="3">SDR family oxidoreductase</fullName>
        <ecNumber evidence="3">1.-.-.-</ecNumber>
    </submittedName>
</protein>
<keyword evidence="2 3" id="KW-0560">Oxidoreductase</keyword>
<comment type="caution">
    <text evidence="3">The sequence shown here is derived from an EMBL/GenBank/DDBJ whole genome shotgun (WGS) entry which is preliminary data.</text>
</comment>
<dbReference type="Proteomes" id="UP001592581">
    <property type="component" value="Unassembled WGS sequence"/>
</dbReference>
<dbReference type="PANTHER" id="PTHR42901:SF1">
    <property type="entry name" value="ALCOHOL DEHYDROGENASE"/>
    <property type="match status" value="1"/>
</dbReference>
<dbReference type="EC" id="1.-.-.-" evidence="3"/>
<dbReference type="InterPro" id="IPR036291">
    <property type="entry name" value="NAD(P)-bd_dom_sf"/>
</dbReference>
<reference evidence="3 4" key="1">
    <citation type="submission" date="2024-06" db="EMBL/GenBank/DDBJ databases">
        <authorList>
            <person name="Lee S.D."/>
        </authorList>
    </citation>
    <scope>NUCLEOTIDE SEQUENCE [LARGE SCALE GENOMIC DNA]</scope>
    <source>
        <strain evidence="3 4">N1-10</strain>
    </source>
</reference>
<organism evidence="3 4">
    <name type="scientific">Streptacidiphilus jeojiensis</name>
    <dbReference type="NCBI Taxonomy" id="3229225"/>
    <lineage>
        <taxon>Bacteria</taxon>
        <taxon>Bacillati</taxon>
        <taxon>Actinomycetota</taxon>
        <taxon>Actinomycetes</taxon>
        <taxon>Kitasatosporales</taxon>
        <taxon>Streptomycetaceae</taxon>
        <taxon>Streptacidiphilus</taxon>
    </lineage>
</organism>
<proteinExistence type="inferred from homology"/>
<gene>
    <name evidence="3" type="ORF">ABUW04_00700</name>
</gene>
<dbReference type="EMBL" id="JBEUKS010000001">
    <property type="protein sequence ID" value="MFC1436763.1"/>
    <property type="molecule type" value="Genomic_DNA"/>
</dbReference>
<dbReference type="GO" id="GO:0016491">
    <property type="term" value="F:oxidoreductase activity"/>
    <property type="evidence" value="ECO:0007669"/>
    <property type="project" value="UniProtKB-KW"/>
</dbReference>
<evidence type="ECO:0000313" key="3">
    <source>
        <dbReference type="EMBL" id="MFC1436763.1"/>
    </source>
</evidence>
<dbReference type="CDD" id="cd05233">
    <property type="entry name" value="SDR_c"/>
    <property type="match status" value="1"/>
</dbReference>
<dbReference type="PRINTS" id="PR00081">
    <property type="entry name" value="GDHRDH"/>
</dbReference>
<name>A0ABV6XES9_9ACTN</name>